<proteinExistence type="predicted"/>
<dbReference type="InterPro" id="IPR013087">
    <property type="entry name" value="Znf_C2H2_type"/>
</dbReference>
<evidence type="ECO:0000256" key="4">
    <source>
        <dbReference type="ARBA" id="ARBA00022833"/>
    </source>
</evidence>
<dbReference type="PANTHER" id="PTHR24403">
    <property type="entry name" value="ZINC FINGER PROTEIN"/>
    <property type="match status" value="1"/>
</dbReference>
<evidence type="ECO:0000256" key="2">
    <source>
        <dbReference type="ARBA" id="ARBA00022737"/>
    </source>
</evidence>
<evidence type="ECO:0000313" key="8">
    <source>
        <dbReference type="EMBL" id="CAH0549801.1"/>
    </source>
</evidence>
<sequence>MLPFLYLNSTSVFQDFITANQHIIHLQVQVQRNDERFKCEDCEYSGTWKELLNHKNSGETCKDTKNKKRKGPKTHYCMKCKFSTSSFNEFQKHNLSCVNLPFKCYFCEFKSFSQFPFEIHVYGRHKKQNDTEKRHVFKNELFSCDKCEHVGVKSGAQHVCDPRKVKLKQLKKHHCEHCNFSCTEKFSLRQHCCSLHKTMKEFEKKGELFYQSKSNYYECPYCQFFRAAKILTFQKHVLNKHWEQNYVEKKVNLIILQCNQCPFSTLKNGKLWEHVLQCHKGTSLKNAKNPVIKHDKKLKECKKSLYKCVQCPYETASVLDVVDHQNTCKEVIANIDTNGLYKVKRVKQKDHQNTCKEVIANIDTNGLFKVKRVKQKDHQNTCKEVIANIDTNGLFKVKRVKQKDHQNTCKEVVANIDTNEISTCNKQVLNINAQQECPYCDFQAPDMYNLKLHVCQDHKEQNKVEKKVDTSIKKYYISCKNDSKRQTADENTFTKDGTCPYCPIIIKRIFFLQKHVYFNHREQNEAEKKCKFSSYFLKKFSSIETRKSCPYCNYKAKFHLQRHVYRLHKEQNEIEKKVKITIKINYCDNCSYSHTDHSAFQRHAKKCKKDGPLLQCPDCTYSTNSNEKLNTHVKHHTNPELTCSFCPFTTKSRSSFSNHKRKHKAFKVKTSNKRHSPRDMPTQPIQKPFMVIKKKVRGQKSSRRKLTCPYCNHETYRNRDLYGHVISMHLEQHEVEKKLEITCKMYSCDNCKFSTLTKKYFNRHAKVCKKLNGPILTCPYCTFITTLEDRMKRHVKKHIVINCVYCDYTSTDNGYLQSHIFAKHKEQNELENKVAIKIKTYSCAYCNFSTPKNQSLQRHIMGKHREQNDLENKVAIRITTFSCVYCDFTTVRNQVLQTHIFKNHKEQNELENKVPIRLKFCEYCEFSTVGTQALQRHVFANHNEQNEMEKKVPENSNTCRYDECAFTGQEHEVTQHMVEEHKYERISTIIAVNCPYCSF</sequence>
<dbReference type="AlphaFoldDB" id="A0A9P0FEF6"/>
<dbReference type="SMART" id="SM00355">
    <property type="entry name" value="ZnF_C2H2"/>
    <property type="match status" value="20"/>
</dbReference>
<dbReference type="EMBL" id="OV121142">
    <property type="protein sequence ID" value="CAH0549801.1"/>
    <property type="molecule type" value="Genomic_DNA"/>
</dbReference>
<dbReference type="PANTHER" id="PTHR24403:SF105">
    <property type="entry name" value="ZINC FINGER PROTEIN 2-LIKE ISOFORM X1"/>
    <property type="match status" value="1"/>
</dbReference>
<organism evidence="8 9">
    <name type="scientific">Brassicogethes aeneus</name>
    <name type="common">Rape pollen beetle</name>
    <name type="synonym">Meligethes aeneus</name>
    <dbReference type="NCBI Taxonomy" id="1431903"/>
    <lineage>
        <taxon>Eukaryota</taxon>
        <taxon>Metazoa</taxon>
        <taxon>Ecdysozoa</taxon>
        <taxon>Arthropoda</taxon>
        <taxon>Hexapoda</taxon>
        <taxon>Insecta</taxon>
        <taxon>Pterygota</taxon>
        <taxon>Neoptera</taxon>
        <taxon>Endopterygota</taxon>
        <taxon>Coleoptera</taxon>
        <taxon>Polyphaga</taxon>
        <taxon>Cucujiformia</taxon>
        <taxon>Nitidulidae</taxon>
        <taxon>Meligethinae</taxon>
        <taxon>Brassicogethes</taxon>
    </lineage>
</organism>
<evidence type="ECO:0000256" key="5">
    <source>
        <dbReference type="PROSITE-ProRule" id="PRU00042"/>
    </source>
</evidence>
<dbReference type="Gene3D" id="3.30.160.60">
    <property type="entry name" value="Classic Zinc Finger"/>
    <property type="match status" value="4"/>
</dbReference>
<dbReference type="PROSITE" id="PS00028">
    <property type="entry name" value="ZINC_FINGER_C2H2_1"/>
    <property type="match status" value="1"/>
</dbReference>
<evidence type="ECO:0000256" key="1">
    <source>
        <dbReference type="ARBA" id="ARBA00022723"/>
    </source>
</evidence>
<dbReference type="InterPro" id="IPR050688">
    <property type="entry name" value="Zinc_finger/UBP_domain"/>
</dbReference>
<accession>A0A9P0FEF6</accession>
<keyword evidence="2" id="KW-0677">Repeat</keyword>
<evidence type="ECO:0000259" key="7">
    <source>
        <dbReference type="PROSITE" id="PS50157"/>
    </source>
</evidence>
<feature type="domain" description="C2H2-type" evidence="7">
    <location>
        <begin position="614"/>
        <end position="641"/>
    </location>
</feature>
<dbReference type="GO" id="GO:0045944">
    <property type="term" value="P:positive regulation of transcription by RNA polymerase II"/>
    <property type="evidence" value="ECO:0007669"/>
    <property type="project" value="TreeGrafter"/>
</dbReference>
<dbReference type="Proteomes" id="UP001154078">
    <property type="component" value="Chromosome 11"/>
</dbReference>
<evidence type="ECO:0000256" key="3">
    <source>
        <dbReference type="ARBA" id="ARBA00022771"/>
    </source>
</evidence>
<keyword evidence="1" id="KW-0479">Metal-binding</keyword>
<protein>
    <recommendedName>
        <fullName evidence="7">C2H2-type domain-containing protein</fullName>
    </recommendedName>
</protein>
<name>A0A9P0FEF6_BRAAE</name>
<evidence type="ECO:0000313" key="9">
    <source>
        <dbReference type="Proteomes" id="UP001154078"/>
    </source>
</evidence>
<gene>
    <name evidence="8" type="ORF">MELIAE_LOCUS2829</name>
</gene>
<dbReference type="OrthoDB" id="3561125at2759"/>
<reference evidence="8" key="1">
    <citation type="submission" date="2021-12" db="EMBL/GenBank/DDBJ databases">
        <authorList>
            <person name="King R."/>
        </authorList>
    </citation>
    <scope>NUCLEOTIDE SEQUENCE</scope>
</reference>
<dbReference type="PROSITE" id="PS50157">
    <property type="entry name" value="ZINC_FINGER_C2H2_2"/>
    <property type="match status" value="1"/>
</dbReference>
<feature type="compositionally biased region" description="Basic residues" evidence="6">
    <location>
        <begin position="658"/>
        <end position="676"/>
    </location>
</feature>
<keyword evidence="9" id="KW-1185">Reference proteome</keyword>
<evidence type="ECO:0000256" key="6">
    <source>
        <dbReference type="SAM" id="MobiDB-lite"/>
    </source>
</evidence>
<dbReference type="GO" id="GO:0005634">
    <property type="term" value="C:nucleus"/>
    <property type="evidence" value="ECO:0007669"/>
    <property type="project" value="TreeGrafter"/>
</dbReference>
<keyword evidence="4" id="KW-0862">Zinc</keyword>
<dbReference type="GO" id="GO:0008270">
    <property type="term" value="F:zinc ion binding"/>
    <property type="evidence" value="ECO:0007669"/>
    <property type="project" value="UniProtKB-KW"/>
</dbReference>
<keyword evidence="3 5" id="KW-0863">Zinc-finger</keyword>
<feature type="region of interest" description="Disordered" evidence="6">
    <location>
        <begin position="657"/>
        <end position="684"/>
    </location>
</feature>